<accession>A0AAN7L985</accession>
<dbReference type="Gene3D" id="3.30.70.330">
    <property type="match status" value="1"/>
</dbReference>
<evidence type="ECO:0000313" key="3">
    <source>
        <dbReference type="EMBL" id="KAK4780324.1"/>
    </source>
</evidence>
<dbReference type="GO" id="GO:0003723">
    <property type="term" value="F:RNA binding"/>
    <property type="evidence" value="ECO:0007669"/>
    <property type="project" value="InterPro"/>
</dbReference>
<dbReference type="InterPro" id="IPR012677">
    <property type="entry name" value="Nucleotide-bd_a/b_plait_sf"/>
</dbReference>
<sequence length="108" mass="11977">MNSFRSCPEISSEAKQRLYVVGHILAVSAKASVACCSQVFDSIFPPLLKIFEAFGLVELVQLPLDPETGHCKGFGFVQVDGIFLYLMLLLKIYIFSSRNISSFLTPKV</sequence>
<dbReference type="Proteomes" id="UP001345219">
    <property type="component" value="Chromosome 13"/>
</dbReference>
<evidence type="ECO:0000259" key="2">
    <source>
        <dbReference type="Pfam" id="PF00076"/>
    </source>
</evidence>
<dbReference type="AlphaFoldDB" id="A0AAN7L985"/>
<dbReference type="PANTHER" id="PTHR48036">
    <property type="entry name" value="SPLICING FACTOR (PAD-1), PUTATIVE (AFU_ORTHOLOGUE AFUA_1G15810)-RELATED"/>
    <property type="match status" value="1"/>
</dbReference>
<keyword evidence="1" id="KW-1133">Transmembrane helix</keyword>
<reference evidence="3 4" key="1">
    <citation type="journal article" date="2023" name="Hortic Res">
        <title>Pangenome of water caltrop reveals structural variations and asymmetric subgenome divergence after allopolyploidization.</title>
        <authorList>
            <person name="Zhang X."/>
            <person name="Chen Y."/>
            <person name="Wang L."/>
            <person name="Yuan Y."/>
            <person name="Fang M."/>
            <person name="Shi L."/>
            <person name="Lu R."/>
            <person name="Comes H.P."/>
            <person name="Ma Y."/>
            <person name="Chen Y."/>
            <person name="Huang G."/>
            <person name="Zhou Y."/>
            <person name="Zheng Z."/>
            <person name="Qiu Y."/>
        </authorList>
    </citation>
    <scope>NUCLEOTIDE SEQUENCE [LARGE SCALE GENOMIC DNA]</scope>
    <source>
        <tissue evidence="3">Roots</tissue>
    </source>
</reference>
<evidence type="ECO:0000256" key="1">
    <source>
        <dbReference type="SAM" id="Phobius"/>
    </source>
</evidence>
<organism evidence="3 4">
    <name type="scientific">Trapa incisa</name>
    <dbReference type="NCBI Taxonomy" id="236973"/>
    <lineage>
        <taxon>Eukaryota</taxon>
        <taxon>Viridiplantae</taxon>
        <taxon>Streptophyta</taxon>
        <taxon>Embryophyta</taxon>
        <taxon>Tracheophyta</taxon>
        <taxon>Spermatophyta</taxon>
        <taxon>Magnoliopsida</taxon>
        <taxon>eudicotyledons</taxon>
        <taxon>Gunneridae</taxon>
        <taxon>Pentapetalae</taxon>
        <taxon>rosids</taxon>
        <taxon>malvids</taxon>
        <taxon>Myrtales</taxon>
        <taxon>Lythraceae</taxon>
        <taxon>Trapa</taxon>
    </lineage>
</organism>
<dbReference type="EMBL" id="JAXIOK010000001">
    <property type="protein sequence ID" value="KAK4780324.1"/>
    <property type="molecule type" value="Genomic_DNA"/>
</dbReference>
<dbReference type="GO" id="GO:0006397">
    <property type="term" value="P:mRNA processing"/>
    <property type="evidence" value="ECO:0007669"/>
    <property type="project" value="InterPro"/>
</dbReference>
<gene>
    <name evidence="3" type="ORF">SAY87_016430</name>
</gene>
<name>A0AAN7L985_9MYRT</name>
<feature type="domain" description="RRM" evidence="2">
    <location>
        <begin position="47"/>
        <end position="79"/>
    </location>
</feature>
<protein>
    <recommendedName>
        <fullName evidence="2">RRM domain-containing protein</fullName>
    </recommendedName>
</protein>
<dbReference type="InterPro" id="IPR035979">
    <property type="entry name" value="RBD_domain_sf"/>
</dbReference>
<proteinExistence type="predicted"/>
<dbReference type="InterPro" id="IPR000504">
    <property type="entry name" value="RRM_dom"/>
</dbReference>
<comment type="caution">
    <text evidence="3">The sequence shown here is derived from an EMBL/GenBank/DDBJ whole genome shotgun (WGS) entry which is preliminary data.</text>
</comment>
<keyword evidence="1" id="KW-0472">Membrane</keyword>
<dbReference type="SUPFAM" id="SSF54928">
    <property type="entry name" value="RNA-binding domain, RBD"/>
    <property type="match status" value="1"/>
</dbReference>
<dbReference type="GO" id="GO:0005634">
    <property type="term" value="C:nucleus"/>
    <property type="evidence" value="ECO:0007669"/>
    <property type="project" value="InterPro"/>
</dbReference>
<feature type="transmembrane region" description="Helical" evidence="1">
    <location>
        <begin position="73"/>
        <end position="94"/>
    </location>
</feature>
<dbReference type="Pfam" id="PF00076">
    <property type="entry name" value="RRM_1"/>
    <property type="match status" value="1"/>
</dbReference>
<keyword evidence="1" id="KW-0812">Transmembrane</keyword>
<evidence type="ECO:0000313" key="4">
    <source>
        <dbReference type="Proteomes" id="UP001345219"/>
    </source>
</evidence>
<keyword evidence="4" id="KW-1185">Reference proteome</keyword>
<dbReference type="InterPro" id="IPR006509">
    <property type="entry name" value="RBM39_SF"/>
</dbReference>